<reference evidence="3" key="1">
    <citation type="submission" date="2016-10" db="EMBL/GenBank/DDBJ databases">
        <authorList>
            <person name="Varghese N."/>
        </authorList>
    </citation>
    <scope>NUCLEOTIDE SEQUENCE [LARGE SCALE GENOMIC DNA]</scope>
    <source>
        <strain evidence="3">DSM 44719</strain>
    </source>
</reference>
<dbReference type="Proteomes" id="UP000183407">
    <property type="component" value="Unassembled WGS sequence"/>
</dbReference>
<keyword evidence="1" id="KW-0812">Transmembrane</keyword>
<dbReference type="EMBL" id="FNTL01000004">
    <property type="protein sequence ID" value="SED45880.1"/>
    <property type="molecule type" value="Genomic_DNA"/>
</dbReference>
<keyword evidence="1" id="KW-1133">Transmembrane helix</keyword>
<evidence type="ECO:0000256" key="1">
    <source>
        <dbReference type="SAM" id="Phobius"/>
    </source>
</evidence>
<evidence type="ECO:0000313" key="3">
    <source>
        <dbReference type="Proteomes" id="UP000183407"/>
    </source>
</evidence>
<feature type="transmembrane region" description="Helical" evidence="1">
    <location>
        <begin position="12"/>
        <end position="39"/>
    </location>
</feature>
<dbReference type="RefSeq" id="WP_073358413.1">
    <property type="nucleotide sequence ID" value="NZ_FNTL01000004.1"/>
</dbReference>
<feature type="transmembrane region" description="Helical" evidence="1">
    <location>
        <begin position="51"/>
        <end position="68"/>
    </location>
</feature>
<sequence length="109" mass="10784">MRWGAVLVVQGALIALVLGNASAVAAAAAGVAATGLLLVAYTGLAPGVPRLLLGAVVAGAAASLAATLPDGPAWSSLLGPVAVVVLFVVAVWPYVGNRRSAESQNRRML</sequence>
<feature type="transmembrane region" description="Helical" evidence="1">
    <location>
        <begin position="74"/>
        <end position="95"/>
    </location>
</feature>
<gene>
    <name evidence="2" type="ORF">SAMN04490220_4548</name>
</gene>
<proteinExistence type="predicted"/>
<accession>A0A1H5AW80</accession>
<name>A0A1H5AW80_RHOJO</name>
<protein>
    <submittedName>
        <fullName evidence="2">Uncharacterized protein</fullName>
    </submittedName>
</protein>
<dbReference type="AlphaFoldDB" id="A0A1H5AW80"/>
<evidence type="ECO:0000313" key="2">
    <source>
        <dbReference type="EMBL" id="SED45880.1"/>
    </source>
</evidence>
<organism evidence="2 3">
    <name type="scientific">Rhodococcus jostii</name>
    <dbReference type="NCBI Taxonomy" id="132919"/>
    <lineage>
        <taxon>Bacteria</taxon>
        <taxon>Bacillati</taxon>
        <taxon>Actinomycetota</taxon>
        <taxon>Actinomycetes</taxon>
        <taxon>Mycobacteriales</taxon>
        <taxon>Nocardiaceae</taxon>
        <taxon>Rhodococcus</taxon>
    </lineage>
</organism>
<keyword evidence="1" id="KW-0472">Membrane</keyword>